<keyword evidence="8" id="KW-1185">Reference proteome</keyword>
<evidence type="ECO:0000256" key="5">
    <source>
        <dbReference type="ARBA" id="ARBA00022842"/>
    </source>
</evidence>
<dbReference type="GO" id="GO:0004337">
    <property type="term" value="F:(2E,6E)-farnesyl diphosphate synthase activity"/>
    <property type="evidence" value="ECO:0007669"/>
    <property type="project" value="UniProtKB-EC"/>
</dbReference>
<protein>
    <submittedName>
        <fullName evidence="7">Geranylgeranyl diphosphate synthase type I</fullName>
        <ecNumber evidence="7">2.5.1.1</ecNumber>
        <ecNumber evidence="7">2.5.1.10</ecNumber>
        <ecNumber evidence="7">2.5.1.29</ecNumber>
    </submittedName>
</protein>
<dbReference type="GO" id="GO:0004161">
    <property type="term" value="F:dimethylallyltranstransferase activity"/>
    <property type="evidence" value="ECO:0007669"/>
    <property type="project" value="UniProtKB-EC"/>
</dbReference>
<dbReference type="PANTHER" id="PTHR12001">
    <property type="entry name" value="GERANYLGERANYL PYROPHOSPHATE SYNTHASE"/>
    <property type="match status" value="1"/>
</dbReference>
<dbReference type="EC" id="2.5.1.10" evidence="7"/>
<reference evidence="7 8" key="1">
    <citation type="submission" date="2020-03" db="EMBL/GenBank/DDBJ databases">
        <title>Above-ground endophytic microbial communities from plants in different locations in the United States.</title>
        <authorList>
            <person name="Frank C."/>
        </authorList>
    </citation>
    <scope>NUCLEOTIDE SEQUENCE [LARGE SCALE GENOMIC DNA]</scope>
    <source>
        <strain evidence="7 8">WW7</strain>
    </source>
</reference>
<keyword evidence="5" id="KW-0460">Magnesium</keyword>
<dbReference type="Pfam" id="PF00348">
    <property type="entry name" value="polyprenyl_synt"/>
    <property type="match status" value="1"/>
</dbReference>
<evidence type="ECO:0000256" key="1">
    <source>
        <dbReference type="ARBA" id="ARBA00001946"/>
    </source>
</evidence>
<name>A0ABX0T8I7_9MICO</name>
<comment type="caution">
    <text evidence="7">The sequence shown here is derived from an EMBL/GenBank/DDBJ whole genome shotgun (WGS) entry which is preliminary data.</text>
</comment>
<proteinExistence type="inferred from homology"/>
<dbReference type="InterPro" id="IPR000092">
    <property type="entry name" value="Polyprenyl_synt"/>
</dbReference>
<dbReference type="InterPro" id="IPR008949">
    <property type="entry name" value="Isoprenoid_synthase_dom_sf"/>
</dbReference>
<dbReference type="EMBL" id="JAAOYO010000001">
    <property type="protein sequence ID" value="NII40130.1"/>
    <property type="molecule type" value="Genomic_DNA"/>
</dbReference>
<evidence type="ECO:0000256" key="6">
    <source>
        <dbReference type="RuleBase" id="RU004466"/>
    </source>
</evidence>
<gene>
    <name evidence="7" type="ORF">E9228_000749</name>
</gene>
<keyword evidence="4" id="KW-0479">Metal-binding</keyword>
<evidence type="ECO:0000313" key="7">
    <source>
        <dbReference type="EMBL" id="NII40130.1"/>
    </source>
</evidence>
<sequence>MAESTRLVDLVSARIDRALDEQRDRLAAISPDLVSFDTYARDLLSGGKRFRALFCYWGWQSVAGRSGSFDPLSEGARQTTAEAIVTAAAALEVFHAAALVHDDIMDRSDTRRGRPAAHRRFESQHADSGWVGDRALYGTNAALLLGDMLLSLSDSVFDEALALLDPVRARIVRQEFHTMRLEVTAGQYLDIHEETAWPTVDDAEQLVRAQRVIVFKSAKYSVEAPLLIGALIAGASTSQLDGLRSFGLPLGVAYQLRDDMLGVFGDPEVTGKPAGDDLREGKRTVLVATARKSLPVGARQLLDELLGDPDLDDDQVQMLRATLTDSGAVSAVERSIERHVQRAKAALDAAPLTPSAREQLASLADTVSRRSA</sequence>
<dbReference type="Proteomes" id="UP001318300">
    <property type="component" value="Unassembled WGS sequence"/>
</dbReference>
<comment type="cofactor">
    <cofactor evidence="1">
        <name>Mg(2+)</name>
        <dbReference type="ChEBI" id="CHEBI:18420"/>
    </cofactor>
</comment>
<dbReference type="CDD" id="cd00685">
    <property type="entry name" value="Trans_IPPS_HT"/>
    <property type="match status" value="1"/>
</dbReference>
<organism evidence="7 8">
    <name type="scientific">Curtobacterium salicis</name>
    <dbReference type="NCBI Taxonomy" id="1779862"/>
    <lineage>
        <taxon>Bacteria</taxon>
        <taxon>Bacillati</taxon>
        <taxon>Actinomycetota</taxon>
        <taxon>Actinomycetes</taxon>
        <taxon>Micrococcales</taxon>
        <taxon>Microbacteriaceae</taxon>
        <taxon>Curtobacterium</taxon>
    </lineage>
</organism>
<dbReference type="PROSITE" id="PS00444">
    <property type="entry name" value="POLYPRENYL_SYNTHASE_2"/>
    <property type="match status" value="1"/>
</dbReference>
<dbReference type="Gene3D" id="1.10.600.10">
    <property type="entry name" value="Farnesyl Diphosphate Synthase"/>
    <property type="match status" value="1"/>
</dbReference>
<dbReference type="EC" id="2.5.1.29" evidence="7"/>
<comment type="similarity">
    <text evidence="2 6">Belongs to the FPP/GGPP synthase family.</text>
</comment>
<dbReference type="InterPro" id="IPR033749">
    <property type="entry name" value="Polyprenyl_synt_CS"/>
</dbReference>
<evidence type="ECO:0000313" key="8">
    <source>
        <dbReference type="Proteomes" id="UP001318300"/>
    </source>
</evidence>
<dbReference type="SUPFAM" id="SSF48576">
    <property type="entry name" value="Terpenoid synthases"/>
    <property type="match status" value="1"/>
</dbReference>
<dbReference type="RefSeq" id="WP_166779223.1">
    <property type="nucleotide sequence ID" value="NZ_JAAOYO010000001.1"/>
</dbReference>
<dbReference type="SFLD" id="SFLDG01017">
    <property type="entry name" value="Polyprenyl_Transferase_Like"/>
    <property type="match status" value="1"/>
</dbReference>
<dbReference type="EC" id="2.5.1.1" evidence="7"/>
<accession>A0ABX0T8I7</accession>
<dbReference type="PANTHER" id="PTHR12001:SF85">
    <property type="entry name" value="SHORT CHAIN ISOPRENYL DIPHOSPHATE SYNTHASE"/>
    <property type="match status" value="1"/>
</dbReference>
<evidence type="ECO:0000256" key="4">
    <source>
        <dbReference type="ARBA" id="ARBA00022723"/>
    </source>
</evidence>
<dbReference type="GO" id="GO:0004311">
    <property type="term" value="F:geranylgeranyl diphosphate synthase activity"/>
    <property type="evidence" value="ECO:0007669"/>
    <property type="project" value="UniProtKB-EC"/>
</dbReference>
<evidence type="ECO:0000256" key="3">
    <source>
        <dbReference type="ARBA" id="ARBA00022679"/>
    </source>
</evidence>
<dbReference type="SFLD" id="SFLDS00005">
    <property type="entry name" value="Isoprenoid_Synthase_Type_I"/>
    <property type="match status" value="1"/>
</dbReference>
<dbReference type="PROSITE" id="PS00723">
    <property type="entry name" value="POLYPRENYL_SYNTHASE_1"/>
    <property type="match status" value="1"/>
</dbReference>
<keyword evidence="3 6" id="KW-0808">Transferase</keyword>
<evidence type="ECO:0000256" key="2">
    <source>
        <dbReference type="ARBA" id="ARBA00006706"/>
    </source>
</evidence>